<dbReference type="RefSeq" id="WP_067657019.1">
    <property type="nucleotide sequence ID" value="NZ_FQXG01000004.1"/>
</dbReference>
<dbReference type="PANTHER" id="PTHR11060:SF0">
    <property type="entry name" value="PROTEIN MEMO1"/>
    <property type="match status" value="1"/>
</dbReference>
<dbReference type="NCBIfam" id="TIGR04336">
    <property type="entry name" value="AmmeMemoSam_B"/>
    <property type="match status" value="1"/>
</dbReference>
<dbReference type="OrthoDB" id="9782820at2"/>
<dbReference type="EMBL" id="FQXG01000004">
    <property type="protein sequence ID" value="SHH77463.1"/>
    <property type="molecule type" value="Genomic_DNA"/>
</dbReference>
<dbReference type="Pfam" id="PF01875">
    <property type="entry name" value="Memo"/>
    <property type="match status" value="1"/>
</dbReference>
<name>A0A1M5VRB1_9GAMM</name>
<dbReference type="Gene3D" id="3.40.830.10">
    <property type="entry name" value="LigB-like"/>
    <property type="match status" value="1"/>
</dbReference>
<organism evidence="2 3">
    <name type="scientific">Ferrimonas marina</name>
    <dbReference type="NCBI Taxonomy" id="299255"/>
    <lineage>
        <taxon>Bacteria</taxon>
        <taxon>Pseudomonadati</taxon>
        <taxon>Pseudomonadota</taxon>
        <taxon>Gammaproteobacteria</taxon>
        <taxon>Alteromonadales</taxon>
        <taxon>Ferrimonadaceae</taxon>
        <taxon>Ferrimonas</taxon>
    </lineage>
</organism>
<evidence type="ECO:0000313" key="3">
    <source>
        <dbReference type="Proteomes" id="UP000184268"/>
    </source>
</evidence>
<dbReference type="CDD" id="cd07361">
    <property type="entry name" value="MEMO_like"/>
    <property type="match status" value="1"/>
</dbReference>
<dbReference type="AlphaFoldDB" id="A0A1M5VRB1"/>
<reference evidence="2 3" key="1">
    <citation type="submission" date="2016-11" db="EMBL/GenBank/DDBJ databases">
        <authorList>
            <person name="Jaros S."/>
            <person name="Januszkiewicz K."/>
            <person name="Wedrychowicz H."/>
        </authorList>
    </citation>
    <scope>NUCLEOTIDE SEQUENCE [LARGE SCALE GENOMIC DNA]</scope>
    <source>
        <strain evidence="2 3">DSM 16917</strain>
    </source>
</reference>
<comment type="similarity">
    <text evidence="1">Belongs to the MEMO1 family.</text>
</comment>
<keyword evidence="3" id="KW-1185">Reference proteome</keyword>
<sequence>MSTRPSAVAGQFYPTEPMVLTTQLRDWLGAPAASIRPRALIVPHAGYRYSGAVAAKAYRLLAGHHYRHCWILGPAHTHPVEGICLPRWHAFATPLGELALADCPAFAGHPSLYRDNTPHAREHALEVQLPFVQLCLPNSPIVPLIVGYCPASEVAQLLTEGLSEQDLLIISTDLSHFLPLPQAQQRDQETLSRIQALDPHLGGQQACGAYPLAGALLWAKQQGLQPQLLDYATSADAGGDPDRVVGYAALTLH</sequence>
<evidence type="ECO:0000256" key="1">
    <source>
        <dbReference type="ARBA" id="ARBA00006315"/>
    </source>
</evidence>
<dbReference type="Proteomes" id="UP000184268">
    <property type="component" value="Unassembled WGS sequence"/>
</dbReference>
<evidence type="ECO:0008006" key="4">
    <source>
        <dbReference type="Google" id="ProtNLM"/>
    </source>
</evidence>
<protein>
    <recommendedName>
        <fullName evidence="4">MEMO1 family protein</fullName>
    </recommendedName>
</protein>
<dbReference type="STRING" id="299255.SAMN02745129_2919"/>
<accession>A0A1M5VRB1</accession>
<evidence type="ECO:0000313" key="2">
    <source>
        <dbReference type="EMBL" id="SHH77463.1"/>
    </source>
</evidence>
<dbReference type="PANTHER" id="PTHR11060">
    <property type="entry name" value="PROTEIN MEMO1"/>
    <property type="match status" value="1"/>
</dbReference>
<gene>
    <name evidence="2" type="ORF">SAMN02745129_2919</name>
</gene>
<dbReference type="InterPro" id="IPR002737">
    <property type="entry name" value="MEMO1_fam"/>
</dbReference>
<proteinExistence type="inferred from homology"/>